<protein>
    <recommendedName>
        <fullName evidence="4">DUF485 domain-containing protein</fullName>
    </recommendedName>
</protein>
<accession>A0ABR5B1I6</accession>
<evidence type="ECO:0000313" key="3">
    <source>
        <dbReference type="Proteomes" id="UP000031982"/>
    </source>
</evidence>
<reference evidence="2 3" key="1">
    <citation type="submission" date="2015-01" db="EMBL/GenBank/DDBJ databases">
        <title>Genome Assembly of Bacillus badius MTCC 1458.</title>
        <authorList>
            <person name="Verma A."/>
            <person name="Khatri I."/>
            <person name="Mual P."/>
            <person name="Subramanian S."/>
            <person name="Krishnamurthi S."/>
        </authorList>
    </citation>
    <scope>NUCLEOTIDE SEQUENCE [LARGE SCALE GENOMIC DNA]</scope>
    <source>
        <strain evidence="2 3">MTCC 1458</strain>
    </source>
</reference>
<keyword evidence="1" id="KW-0812">Transmembrane</keyword>
<sequence length="124" mass="14156">MLSQEYEMTDQSRGTVDAGSLPPLDKETRYIMKSELRTGLGLSSIYYAFILFIPIINWYMKDFAFSQFWGGMSVTWFLTTVVGMAMAFLIAYIHTKRYEKRLARYDAFSSPSEEQGNSRGGNSA</sequence>
<keyword evidence="3" id="KW-1185">Reference proteome</keyword>
<proteinExistence type="predicted"/>
<feature type="transmembrane region" description="Helical" evidence="1">
    <location>
        <begin position="39"/>
        <end position="60"/>
    </location>
</feature>
<organism evidence="2 3">
    <name type="scientific">Bacillus badius</name>
    <dbReference type="NCBI Taxonomy" id="1455"/>
    <lineage>
        <taxon>Bacteria</taxon>
        <taxon>Bacillati</taxon>
        <taxon>Bacillota</taxon>
        <taxon>Bacilli</taxon>
        <taxon>Bacillales</taxon>
        <taxon>Bacillaceae</taxon>
        <taxon>Pseudobacillus</taxon>
    </lineage>
</organism>
<keyword evidence="1" id="KW-0472">Membrane</keyword>
<gene>
    <name evidence="2" type="ORF">SD77_0206</name>
</gene>
<keyword evidence="1" id="KW-1133">Transmembrane helix</keyword>
<dbReference type="EMBL" id="JXLP01000001">
    <property type="protein sequence ID" value="KIL80358.1"/>
    <property type="molecule type" value="Genomic_DNA"/>
</dbReference>
<evidence type="ECO:0000313" key="2">
    <source>
        <dbReference type="EMBL" id="KIL80358.1"/>
    </source>
</evidence>
<name>A0ABR5B1I6_BACBA</name>
<comment type="caution">
    <text evidence="2">The sequence shown here is derived from an EMBL/GenBank/DDBJ whole genome shotgun (WGS) entry which is preliminary data.</text>
</comment>
<dbReference type="RefSeq" id="WP_052477220.1">
    <property type="nucleotide sequence ID" value="NZ_JARTHD010000022.1"/>
</dbReference>
<dbReference type="Proteomes" id="UP000031982">
    <property type="component" value="Unassembled WGS sequence"/>
</dbReference>
<feature type="transmembrane region" description="Helical" evidence="1">
    <location>
        <begin position="72"/>
        <end position="94"/>
    </location>
</feature>
<evidence type="ECO:0000256" key="1">
    <source>
        <dbReference type="SAM" id="Phobius"/>
    </source>
</evidence>
<evidence type="ECO:0008006" key="4">
    <source>
        <dbReference type="Google" id="ProtNLM"/>
    </source>
</evidence>